<protein>
    <submittedName>
        <fullName evidence="2">Uncharacterized protein</fullName>
    </submittedName>
</protein>
<name>A0A7S0UMI9_9STRA</name>
<accession>A0A7S0UMI9</accession>
<gene>
    <name evidence="2" type="ORF">PDEL1432_LOCUS3588</name>
</gene>
<feature type="compositionally biased region" description="Low complexity" evidence="1">
    <location>
        <begin position="93"/>
        <end position="105"/>
    </location>
</feature>
<dbReference type="EMBL" id="HBFL01004990">
    <property type="protein sequence ID" value="CAD8763547.1"/>
    <property type="molecule type" value="Transcribed_RNA"/>
</dbReference>
<evidence type="ECO:0000313" key="2">
    <source>
        <dbReference type="EMBL" id="CAD8763547.1"/>
    </source>
</evidence>
<evidence type="ECO:0000256" key="1">
    <source>
        <dbReference type="SAM" id="MobiDB-lite"/>
    </source>
</evidence>
<dbReference type="AlphaFoldDB" id="A0A7S0UMI9"/>
<feature type="region of interest" description="Disordered" evidence="1">
    <location>
        <begin position="79"/>
        <end position="124"/>
    </location>
</feature>
<sequence length="163" mass="17960">MIQINNDLATKALMSIGNEQQTAKRAASGFPSVVGGSSTDSQRSAPLKRTRSRFGLSGSFDMGEFLQASQQVEDTIAFPAIEWPSFDDDDSSSSDSDSAATSFATPRERREHFDDDEEEEDFCFSRRKRQCRGLTRSDRSCDLSSLIDVANHAERRGSNGSMS</sequence>
<feature type="region of interest" description="Disordered" evidence="1">
    <location>
        <begin position="19"/>
        <end position="49"/>
    </location>
</feature>
<organism evidence="2">
    <name type="scientific">Pseudo-nitzschia delicatissima</name>
    <dbReference type="NCBI Taxonomy" id="44447"/>
    <lineage>
        <taxon>Eukaryota</taxon>
        <taxon>Sar</taxon>
        <taxon>Stramenopiles</taxon>
        <taxon>Ochrophyta</taxon>
        <taxon>Bacillariophyta</taxon>
        <taxon>Bacillariophyceae</taxon>
        <taxon>Bacillariophycidae</taxon>
        <taxon>Bacillariales</taxon>
        <taxon>Bacillariaceae</taxon>
        <taxon>Pseudo-nitzschia</taxon>
    </lineage>
</organism>
<reference evidence="2" key="1">
    <citation type="submission" date="2021-01" db="EMBL/GenBank/DDBJ databases">
        <authorList>
            <person name="Corre E."/>
            <person name="Pelletier E."/>
            <person name="Niang G."/>
            <person name="Scheremetjew M."/>
            <person name="Finn R."/>
            <person name="Kale V."/>
            <person name="Holt S."/>
            <person name="Cochrane G."/>
            <person name="Meng A."/>
            <person name="Brown T."/>
            <person name="Cohen L."/>
        </authorList>
    </citation>
    <scope>NUCLEOTIDE SEQUENCE</scope>
    <source>
        <strain evidence="2">UNC1205</strain>
    </source>
</reference>
<proteinExistence type="predicted"/>
<feature type="compositionally biased region" description="Polar residues" evidence="1">
    <location>
        <begin position="35"/>
        <end position="44"/>
    </location>
</feature>